<dbReference type="SMART" id="SM00835">
    <property type="entry name" value="Cupin_1"/>
    <property type="match status" value="1"/>
</dbReference>
<dbReference type="Proteomes" id="UP000250140">
    <property type="component" value="Unassembled WGS sequence"/>
</dbReference>
<dbReference type="EMBL" id="KV749695">
    <property type="protein sequence ID" value="OCL08215.1"/>
    <property type="molecule type" value="Genomic_DNA"/>
</dbReference>
<dbReference type="AlphaFoldDB" id="A0A8E2F0A4"/>
<evidence type="ECO:0000259" key="2">
    <source>
        <dbReference type="SMART" id="SM00835"/>
    </source>
</evidence>
<evidence type="ECO:0000256" key="1">
    <source>
        <dbReference type="SAM" id="MobiDB-lite"/>
    </source>
</evidence>
<reference evidence="3 4" key="1">
    <citation type="journal article" date="2016" name="Nat. Commun.">
        <title>Ectomycorrhizal ecology is imprinted in the genome of the dominant symbiotic fungus Cenococcum geophilum.</title>
        <authorList>
            <consortium name="DOE Joint Genome Institute"/>
            <person name="Peter M."/>
            <person name="Kohler A."/>
            <person name="Ohm R.A."/>
            <person name="Kuo A."/>
            <person name="Krutzmann J."/>
            <person name="Morin E."/>
            <person name="Arend M."/>
            <person name="Barry K.W."/>
            <person name="Binder M."/>
            <person name="Choi C."/>
            <person name="Clum A."/>
            <person name="Copeland A."/>
            <person name="Grisel N."/>
            <person name="Haridas S."/>
            <person name="Kipfer T."/>
            <person name="LaButti K."/>
            <person name="Lindquist E."/>
            <person name="Lipzen A."/>
            <person name="Maire R."/>
            <person name="Meier B."/>
            <person name="Mihaltcheva S."/>
            <person name="Molinier V."/>
            <person name="Murat C."/>
            <person name="Poggeler S."/>
            <person name="Quandt C.A."/>
            <person name="Sperisen C."/>
            <person name="Tritt A."/>
            <person name="Tisserant E."/>
            <person name="Crous P.W."/>
            <person name="Henrissat B."/>
            <person name="Nehls U."/>
            <person name="Egli S."/>
            <person name="Spatafora J.W."/>
            <person name="Grigoriev I.V."/>
            <person name="Martin F.M."/>
        </authorList>
    </citation>
    <scope>NUCLEOTIDE SEQUENCE [LARGE SCALE GENOMIC DNA]</scope>
    <source>
        <strain evidence="3 4">CBS 207.34</strain>
    </source>
</reference>
<sequence>MAPKENPYTPKYHGPYNKAVDAVGDDLEPKPFRNREGADILGPRNISRGQQQPDMSFADSHMCIEEGGWARQTTVRELPTSKELAGLPAGHPHSLQDLGPGGCEFLLIFDDGNFSEDSTFLLPDFMAHIPKPVLSKNFRLAPEIFKTIPEKEKYIFTGSLPDSIDKEMPDKSVRITDTSNFPISTTVSAAHVTIAPGGIREMHWHPMPMNGARVTVFASSNTSRIFDYMPGDVGIVPKSMGHYVENLSTTKEVEMLEIFKAPKFEVFSLERWPTATPSRNVAEHLFKTNAKTGERFTQELRLLRNL</sequence>
<dbReference type="InterPro" id="IPR011051">
    <property type="entry name" value="RmlC_Cupin_sf"/>
</dbReference>
<dbReference type="Gene3D" id="2.60.120.10">
    <property type="entry name" value="Jelly Rolls"/>
    <property type="match status" value="3"/>
</dbReference>
<feature type="compositionally biased region" description="Basic and acidic residues" evidence="1">
    <location>
        <begin position="27"/>
        <end position="38"/>
    </location>
</feature>
<dbReference type="InterPro" id="IPR006045">
    <property type="entry name" value="Cupin_1"/>
</dbReference>
<dbReference type="SUPFAM" id="SSF51182">
    <property type="entry name" value="RmlC-like cupins"/>
    <property type="match status" value="1"/>
</dbReference>
<dbReference type="Pfam" id="PF00190">
    <property type="entry name" value="Cupin_1"/>
    <property type="match status" value="1"/>
</dbReference>
<feature type="domain" description="Cupin type-1" evidence="2">
    <location>
        <begin position="162"/>
        <end position="294"/>
    </location>
</feature>
<accession>A0A8E2F0A4</accession>
<evidence type="ECO:0000313" key="3">
    <source>
        <dbReference type="EMBL" id="OCL08215.1"/>
    </source>
</evidence>
<dbReference type="InterPro" id="IPR014710">
    <property type="entry name" value="RmlC-like_jellyroll"/>
</dbReference>
<proteinExistence type="predicted"/>
<organism evidence="3 4">
    <name type="scientific">Glonium stellatum</name>
    <dbReference type="NCBI Taxonomy" id="574774"/>
    <lineage>
        <taxon>Eukaryota</taxon>
        <taxon>Fungi</taxon>
        <taxon>Dikarya</taxon>
        <taxon>Ascomycota</taxon>
        <taxon>Pezizomycotina</taxon>
        <taxon>Dothideomycetes</taxon>
        <taxon>Pleosporomycetidae</taxon>
        <taxon>Gloniales</taxon>
        <taxon>Gloniaceae</taxon>
        <taxon>Glonium</taxon>
    </lineage>
</organism>
<dbReference type="OrthoDB" id="10263073at2759"/>
<keyword evidence="4" id="KW-1185">Reference proteome</keyword>
<name>A0A8E2F0A4_9PEZI</name>
<gene>
    <name evidence="3" type="ORF">AOQ84DRAFT_398061</name>
</gene>
<protein>
    <submittedName>
        <fullName evidence="3">Bicupin, oxalate decarboxylase/oxidase</fullName>
    </submittedName>
</protein>
<evidence type="ECO:0000313" key="4">
    <source>
        <dbReference type="Proteomes" id="UP000250140"/>
    </source>
</evidence>
<feature type="region of interest" description="Disordered" evidence="1">
    <location>
        <begin position="1"/>
        <end position="54"/>
    </location>
</feature>